<feature type="transmembrane region" description="Helical" evidence="5">
    <location>
        <begin position="6"/>
        <end position="23"/>
    </location>
</feature>
<protein>
    <submittedName>
        <fullName evidence="6">Membrane protein required for colicin V production</fullName>
    </submittedName>
</protein>
<proteinExistence type="predicted"/>
<feature type="transmembrane region" description="Helical" evidence="5">
    <location>
        <begin position="35"/>
        <end position="58"/>
    </location>
</feature>
<keyword evidence="7" id="KW-1185">Reference proteome</keyword>
<gene>
    <name evidence="6" type="ORF">SAMN05421780_104126</name>
</gene>
<reference evidence="6 7" key="1">
    <citation type="submission" date="2016-10" db="EMBL/GenBank/DDBJ databases">
        <authorList>
            <person name="de Groot N.N."/>
        </authorList>
    </citation>
    <scope>NUCLEOTIDE SEQUENCE [LARGE SCALE GENOMIC DNA]</scope>
    <source>
        <strain evidence="6 7">DSM 6793</strain>
    </source>
</reference>
<evidence type="ECO:0000256" key="2">
    <source>
        <dbReference type="ARBA" id="ARBA00022692"/>
    </source>
</evidence>
<evidence type="ECO:0000256" key="5">
    <source>
        <dbReference type="SAM" id="Phobius"/>
    </source>
</evidence>
<keyword evidence="2 5" id="KW-0812">Transmembrane</keyword>
<organism evidence="6 7">
    <name type="scientific">Flexibacter flexilis DSM 6793</name>
    <dbReference type="NCBI Taxonomy" id="927664"/>
    <lineage>
        <taxon>Bacteria</taxon>
        <taxon>Pseudomonadati</taxon>
        <taxon>Bacteroidota</taxon>
        <taxon>Cytophagia</taxon>
        <taxon>Cytophagales</taxon>
        <taxon>Flexibacteraceae</taxon>
        <taxon>Flexibacter</taxon>
    </lineage>
</organism>
<evidence type="ECO:0000313" key="6">
    <source>
        <dbReference type="EMBL" id="SFC28523.1"/>
    </source>
</evidence>
<feature type="transmembrane region" description="Helical" evidence="5">
    <location>
        <begin position="64"/>
        <end position="86"/>
    </location>
</feature>
<dbReference type="Pfam" id="PF02674">
    <property type="entry name" value="Colicin_V"/>
    <property type="match status" value="1"/>
</dbReference>
<dbReference type="AlphaFoldDB" id="A0A1I1I4B1"/>
<dbReference type="EMBL" id="FOLE01000004">
    <property type="protein sequence ID" value="SFC28523.1"/>
    <property type="molecule type" value="Genomic_DNA"/>
</dbReference>
<keyword evidence="3 5" id="KW-1133">Transmembrane helix</keyword>
<evidence type="ECO:0000256" key="4">
    <source>
        <dbReference type="ARBA" id="ARBA00023136"/>
    </source>
</evidence>
<dbReference type="Proteomes" id="UP000199514">
    <property type="component" value="Unassembled WGS sequence"/>
</dbReference>
<feature type="transmembrane region" description="Helical" evidence="5">
    <location>
        <begin position="144"/>
        <end position="166"/>
    </location>
</feature>
<dbReference type="OrthoDB" id="9799585at2"/>
<dbReference type="RefSeq" id="WP_091510732.1">
    <property type="nucleotide sequence ID" value="NZ_FOLE01000004.1"/>
</dbReference>
<accession>A0A1I1I4B1</accession>
<evidence type="ECO:0000256" key="1">
    <source>
        <dbReference type="ARBA" id="ARBA00004141"/>
    </source>
</evidence>
<keyword evidence="4 5" id="KW-0472">Membrane</keyword>
<dbReference type="GO" id="GO:0016020">
    <property type="term" value="C:membrane"/>
    <property type="evidence" value="ECO:0007669"/>
    <property type="project" value="UniProtKB-SubCell"/>
</dbReference>
<name>A0A1I1I4B1_9BACT</name>
<dbReference type="STRING" id="927664.SAMN05421780_104126"/>
<sequence length="183" mass="20250">MKSAAFIQPLDILLIGLMSWGAYKGYRRGMVVELVNSMALVGAVAGGLALLDWALALLKPYIKGYSMILPFVVFGLIFFLMSLGIRQLGYWVRRSIRYTVFGSVDDVAGAVLGMLKVMFMISTLLWVASLAGIVPPPYYTKNTFVYPIVASLGPKSIRIMTVFFPFMKQLAASLKKILARKTH</sequence>
<dbReference type="GO" id="GO:0009403">
    <property type="term" value="P:toxin biosynthetic process"/>
    <property type="evidence" value="ECO:0007669"/>
    <property type="project" value="InterPro"/>
</dbReference>
<evidence type="ECO:0000256" key="3">
    <source>
        <dbReference type="ARBA" id="ARBA00022989"/>
    </source>
</evidence>
<feature type="transmembrane region" description="Helical" evidence="5">
    <location>
        <begin position="107"/>
        <end position="132"/>
    </location>
</feature>
<comment type="subcellular location">
    <subcellularLocation>
        <location evidence="1">Membrane</location>
        <topology evidence="1">Multi-pass membrane protein</topology>
    </subcellularLocation>
</comment>
<evidence type="ECO:0000313" key="7">
    <source>
        <dbReference type="Proteomes" id="UP000199514"/>
    </source>
</evidence>
<dbReference type="InterPro" id="IPR003825">
    <property type="entry name" value="Colicin-V_CvpA"/>
</dbReference>